<keyword evidence="1" id="KW-0732">Signal</keyword>
<keyword evidence="3" id="KW-1185">Reference proteome</keyword>
<gene>
    <name evidence="2" type="ORF">LWC34_54380</name>
</gene>
<feature type="signal peptide" evidence="1">
    <location>
        <begin position="1"/>
        <end position="29"/>
    </location>
</feature>
<protein>
    <submittedName>
        <fullName evidence="2">Uncharacterized protein</fullName>
    </submittedName>
</protein>
<reference evidence="2 3" key="1">
    <citation type="submission" date="2021-12" db="EMBL/GenBank/DDBJ databases">
        <title>Genome sequence of Kibdelosporangium philippinense ATCC 49844.</title>
        <authorList>
            <person name="Fedorov E.A."/>
            <person name="Omeragic M."/>
            <person name="Shalygina K.F."/>
            <person name="Maclea K.S."/>
        </authorList>
    </citation>
    <scope>NUCLEOTIDE SEQUENCE [LARGE SCALE GENOMIC DNA]</scope>
    <source>
        <strain evidence="2 3">ATCC 49844</strain>
    </source>
</reference>
<dbReference type="RefSeq" id="WP_233734512.1">
    <property type="nucleotide sequence ID" value="NZ_JAJVCN010000005.1"/>
</dbReference>
<evidence type="ECO:0000313" key="2">
    <source>
        <dbReference type="EMBL" id="MCE7011747.1"/>
    </source>
</evidence>
<proteinExistence type="predicted"/>
<name>A0ABS8ZVL4_9PSEU</name>
<comment type="caution">
    <text evidence="2">The sequence shown here is derived from an EMBL/GenBank/DDBJ whole genome shotgun (WGS) entry which is preliminary data.</text>
</comment>
<accession>A0ABS8ZVL4</accession>
<evidence type="ECO:0000313" key="3">
    <source>
        <dbReference type="Proteomes" id="UP001521150"/>
    </source>
</evidence>
<organism evidence="2 3">
    <name type="scientific">Kibdelosporangium philippinense</name>
    <dbReference type="NCBI Taxonomy" id="211113"/>
    <lineage>
        <taxon>Bacteria</taxon>
        <taxon>Bacillati</taxon>
        <taxon>Actinomycetota</taxon>
        <taxon>Actinomycetes</taxon>
        <taxon>Pseudonocardiales</taxon>
        <taxon>Pseudonocardiaceae</taxon>
        <taxon>Kibdelosporangium</taxon>
    </lineage>
</organism>
<evidence type="ECO:0000256" key="1">
    <source>
        <dbReference type="SAM" id="SignalP"/>
    </source>
</evidence>
<dbReference type="Proteomes" id="UP001521150">
    <property type="component" value="Unassembled WGS sequence"/>
</dbReference>
<feature type="chain" id="PRO_5047489039" evidence="1">
    <location>
        <begin position="30"/>
        <end position="128"/>
    </location>
</feature>
<sequence length="128" mass="13593">MKLETLRRVTVAGVVAVAGLGLATQPALASDKAVTVTHRAYTAKADNHPGNGKKGWVWVGSTSNEQAHVDYFLVGDSEMHTLYSEVPRGQAYQSFDKAVKSIRVCGHDPGELSGDGCSYGGDFLSVPQ</sequence>
<dbReference type="EMBL" id="JAJVCN010000005">
    <property type="protein sequence ID" value="MCE7011747.1"/>
    <property type="molecule type" value="Genomic_DNA"/>
</dbReference>